<accession>A0A9W8Q4N3</accession>
<dbReference type="SMART" id="SM00906">
    <property type="entry name" value="Fungal_trans"/>
    <property type="match status" value="1"/>
</dbReference>
<dbReference type="GO" id="GO:0003677">
    <property type="term" value="F:DNA binding"/>
    <property type="evidence" value="ECO:0007669"/>
    <property type="project" value="UniProtKB-KW"/>
</dbReference>
<comment type="subcellular location">
    <subcellularLocation>
        <location evidence="1">Nucleus</location>
    </subcellularLocation>
</comment>
<name>A0A9W8Q4N3_AKAMU</name>
<dbReference type="InterPro" id="IPR050987">
    <property type="entry name" value="AtrR-like"/>
</dbReference>
<evidence type="ECO:0000313" key="9">
    <source>
        <dbReference type="Proteomes" id="UP001144673"/>
    </source>
</evidence>
<evidence type="ECO:0000256" key="3">
    <source>
        <dbReference type="ARBA" id="ARBA00023015"/>
    </source>
</evidence>
<gene>
    <name evidence="8" type="ORF">LMH87_004905</name>
</gene>
<dbReference type="CDD" id="cd12148">
    <property type="entry name" value="fungal_TF_MHR"/>
    <property type="match status" value="1"/>
</dbReference>
<keyword evidence="9" id="KW-1185">Reference proteome</keyword>
<dbReference type="CDD" id="cd00067">
    <property type="entry name" value="GAL4"/>
    <property type="match status" value="1"/>
</dbReference>
<dbReference type="GO" id="GO:0006351">
    <property type="term" value="P:DNA-templated transcription"/>
    <property type="evidence" value="ECO:0007669"/>
    <property type="project" value="InterPro"/>
</dbReference>
<dbReference type="Pfam" id="PF00172">
    <property type="entry name" value="Zn_clus"/>
    <property type="match status" value="1"/>
</dbReference>
<dbReference type="PROSITE" id="PS50048">
    <property type="entry name" value="ZN2_CY6_FUNGAL_2"/>
    <property type="match status" value="1"/>
</dbReference>
<dbReference type="GO" id="GO:0008270">
    <property type="term" value="F:zinc ion binding"/>
    <property type="evidence" value="ECO:0007669"/>
    <property type="project" value="InterPro"/>
</dbReference>
<evidence type="ECO:0000256" key="2">
    <source>
        <dbReference type="ARBA" id="ARBA00022723"/>
    </source>
</evidence>
<dbReference type="PROSITE" id="PS00463">
    <property type="entry name" value="ZN2_CY6_FUNGAL_1"/>
    <property type="match status" value="1"/>
</dbReference>
<dbReference type="Gene3D" id="4.10.240.10">
    <property type="entry name" value="Zn(2)-C6 fungal-type DNA-binding domain"/>
    <property type="match status" value="1"/>
</dbReference>
<keyword evidence="2" id="KW-0479">Metal-binding</keyword>
<dbReference type="SUPFAM" id="SSF57701">
    <property type="entry name" value="Zn2/Cys6 DNA-binding domain"/>
    <property type="match status" value="1"/>
</dbReference>
<feature type="domain" description="Zn(2)-C6 fungal-type" evidence="7">
    <location>
        <begin position="8"/>
        <end position="40"/>
    </location>
</feature>
<dbReference type="GeneID" id="80892064"/>
<evidence type="ECO:0000256" key="1">
    <source>
        <dbReference type="ARBA" id="ARBA00004123"/>
    </source>
</evidence>
<dbReference type="GO" id="GO:0000981">
    <property type="term" value="F:DNA-binding transcription factor activity, RNA polymerase II-specific"/>
    <property type="evidence" value="ECO:0007669"/>
    <property type="project" value="InterPro"/>
</dbReference>
<evidence type="ECO:0000313" key="8">
    <source>
        <dbReference type="EMBL" id="KAJ4146075.1"/>
    </source>
</evidence>
<evidence type="ECO:0000256" key="5">
    <source>
        <dbReference type="ARBA" id="ARBA00023163"/>
    </source>
</evidence>
<dbReference type="KEGG" id="amus:LMH87_004905"/>
<dbReference type="InterPro" id="IPR007219">
    <property type="entry name" value="XnlR_reg_dom"/>
</dbReference>
<dbReference type="InterPro" id="IPR001138">
    <property type="entry name" value="Zn2Cys6_DnaBD"/>
</dbReference>
<reference evidence="8" key="1">
    <citation type="journal article" date="2023" name="Access Microbiol">
        <title>De-novo genome assembly for Akanthomyces muscarius, a biocontrol agent of insect agricultural pests.</title>
        <authorList>
            <person name="Erdos Z."/>
            <person name="Studholme D.J."/>
            <person name="Raymond B."/>
            <person name="Sharma M."/>
        </authorList>
    </citation>
    <scope>NUCLEOTIDE SEQUENCE</scope>
    <source>
        <strain evidence="8">Ve6</strain>
    </source>
</reference>
<dbReference type="SMART" id="SM00066">
    <property type="entry name" value="GAL4"/>
    <property type="match status" value="1"/>
</dbReference>
<proteinExistence type="predicted"/>
<keyword evidence="5" id="KW-0804">Transcription</keyword>
<comment type="caution">
    <text evidence="8">The sequence shown here is derived from an EMBL/GenBank/DDBJ whole genome shotgun (WGS) entry which is preliminary data.</text>
</comment>
<keyword evidence="3" id="KW-0805">Transcription regulation</keyword>
<protein>
    <recommendedName>
        <fullName evidence="7">Zn(2)-C6 fungal-type domain-containing protein</fullName>
    </recommendedName>
</protein>
<evidence type="ECO:0000256" key="6">
    <source>
        <dbReference type="ARBA" id="ARBA00023242"/>
    </source>
</evidence>
<evidence type="ECO:0000256" key="4">
    <source>
        <dbReference type="ARBA" id="ARBA00023125"/>
    </source>
</evidence>
<evidence type="ECO:0000259" key="7">
    <source>
        <dbReference type="PROSITE" id="PS50048"/>
    </source>
</evidence>
<keyword evidence="4" id="KW-0238">DNA-binding</keyword>
<dbReference type="RefSeq" id="XP_056049745.1">
    <property type="nucleotide sequence ID" value="XM_056196191.1"/>
</dbReference>
<dbReference type="EMBL" id="JAJHUN010000011">
    <property type="protein sequence ID" value="KAJ4146075.1"/>
    <property type="molecule type" value="Genomic_DNA"/>
</dbReference>
<dbReference type="AlphaFoldDB" id="A0A9W8Q4N3"/>
<dbReference type="GO" id="GO:0005634">
    <property type="term" value="C:nucleus"/>
    <property type="evidence" value="ECO:0007669"/>
    <property type="project" value="UniProtKB-SubCell"/>
</dbReference>
<dbReference type="InterPro" id="IPR036864">
    <property type="entry name" value="Zn2-C6_fun-type_DNA-bd_sf"/>
</dbReference>
<dbReference type="PANTHER" id="PTHR46910">
    <property type="entry name" value="TRANSCRIPTION FACTOR PDR1"/>
    <property type="match status" value="1"/>
</dbReference>
<organism evidence="8 9">
    <name type="scientific">Akanthomyces muscarius</name>
    <name type="common">Entomopathogenic fungus</name>
    <name type="synonym">Lecanicillium muscarium</name>
    <dbReference type="NCBI Taxonomy" id="2231603"/>
    <lineage>
        <taxon>Eukaryota</taxon>
        <taxon>Fungi</taxon>
        <taxon>Dikarya</taxon>
        <taxon>Ascomycota</taxon>
        <taxon>Pezizomycotina</taxon>
        <taxon>Sordariomycetes</taxon>
        <taxon>Hypocreomycetidae</taxon>
        <taxon>Hypocreales</taxon>
        <taxon>Cordycipitaceae</taxon>
        <taxon>Akanthomyces</taxon>
    </lineage>
</organism>
<keyword evidence="6" id="KW-0539">Nucleus</keyword>
<dbReference type="PANTHER" id="PTHR46910:SF37">
    <property type="entry name" value="ZN(II)2CYS6 TRANSCRIPTION FACTOR (EUROFUNG)"/>
    <property type="match status" value="1"/>
</dbReference>
<dbReference type="Pfam" id="PF04082">
    <property type="entry name" value="Fungal_trans"/>
    <property type="match status" value="1"/>
</dbReference>
<dbReference type="Proteomes" id="UP001144673">
    <property type="component" value="Chromosome 2"/>
</dbReference>
<sequence length="644" mass="72457">MSPARRRACDSCSARKISCDAAETGPPCNWCQHHKLNCTFERPSRKATTSRSKRKCKETLEIAKRLELVEAKLVRVRELHNGDLDSETSDAIDAPSITPQFLRDPILILPPTVDSQSASPASSYLQADEATDPAGHFYFFSHDFGTLCSPTGLPQFTDRCKRWIHAVTGEWPDFEESGDREPLIPSAAPRLNGGLTEGSPLPEPWILQFLVDAFLRSDFSRCFPFIDRLLFEETRGLAYSSPVSGDSWTLAQHSARACVFAFCAITADKFRDARVSKQLDVEACVRQAEHLLISVSGDASLTTLQASLMMMVWKAKVGSVSGIGIYHAIACRIVFALGGHTRVSAMRRDREPTIQERHDHHVRSMFWLCYIFDKELALRSGQPPIVGDEYCDLTLPEGYHEHVYRTRQSTYEPDELPIPWLISDLRLVQIKSRSAKELFSVAASKKSDAELLLTIRELDEELERWRLSIPTEYAPNLAIRKGAKLSEHVAQSENMLQIELHLAYHHLLSIIHRASARCAGNQSRETSETSSGLQSSVDLSVEASRSTLIFLSLAAHRLDGEAFRIFYFYPLSAFISLFFNLLRSPCNEYAELDLELIRTASDIIKKMPKSNSTPDEATYLGRIDRFRAEVARLAERAVERFRGG</sequence>